<protein>
    <submittedName>
        <fullName evidence="6">Adenosylmethionine--8-amino-7-oxononanoate transaminase</fullName>
    </submittedName>
</protein>
<evidence type="ECO:0000256" key="4">
    <source>
        <dbReference type="ARBA" id="ARBA00022898"/>
    </source>
</evidence>
<dbReference type="Proteomes" id="UP000236655">
    <property type="component" value="Chromosome"/>
</dbReference>
<comment type="similarity">
    <text evidence="5">Belongs to the class-III pyridoxal-phosphate-dependent aminotransferase family.</text>
</comment>
<dbReference type="SUPFAM" id="SSF53383">
    <property type="entry name" value="PLP-dependent transferases"/>
    <property type="match status" value="1"/>
</dbReference>
<keyword evidence="7" id="KW-1185">Reference proteome</keyword>
<dbReference type="Gene3D" id="3.90.1150.10">
    <property type="entry name" value="Aspartate Aminotransferase, domain 1"/>
    <property type="match status" value="1"/>
</dbReference>
<dbReference type="Pfam" id="PF00202">
    <property type="entry name" value="Aminotran_3"/>
    <property type="match status" value="1"/>
</dbReference>
<evidence type="ECO:0000256" key="1">
    <source>
        <dbReference type="ARBA" id="ARBA00001933"/>
    </source>
</evidence>
<dbReference type="InterPro" id="IPR015421">
    <property type="entry name" value="PyrdxlP-dep_Trfase_major"/>
</dbReference>
<evidence type="ECO:0000256" key="5">
    <source>
        <dbReference type="RuleBase" id="RU003560"/>
    </source>
</evidence>
<dbReference type="InterPro" id="IPR015422">
    <property type="entry name" value="PyrdxlP-dep_Trfase_small"/>
</dbReference>
<dbReference type="Gene3D" id="3.40.640.10">
    <property type="entry name" value="Type I PLP-dependent aspartate aminotransferase-like (Major domain)"/>
    <property type="match status" value="1"/>
</dbReference>
<evidence type="ECO:0000313" key="6">
    <source>
        <dbReference type="EMBL" id="AUR51088.1"/>
    </source>
</evidence>
<dbReference type="KEGG" id="nba:CUN60_01785"/>
<organism evidence="6 7">
    <name type="scientific">Aquella oligotrophica</name>
    <dbReference type="NCBI Taxonomy" id="2067065"/>
    <lineage>
        <taxon>Bacteria</taxon>
        <taxon>Pseudomonadati</taxon>
        <taxon>Pseudomonadota</taxon>
        <taxon>Betaproteobacteria</taxon>
        <taxon>Neisseriales</taxon>
        <taxon>Neisseriaceae</taxon>
        <taxon>Aquella</taxon>
    </lineage>
</organism>
<dbReference type="RefSeq" id="WP_102950388.1">
    <property type="nucleotide sequence ID" value="NZ_CP024847.1"/>
</dbReference>
<name>A0A2I7N3S3_9NEIS</name>
<dbReference type="GO" id="GO:0030170">
    <property type="term" value="F:pyridoxal phosphate binding"/>
    <property type="evidence" value="ECO:0007669"/>
    <property type="project" value="InterPro"/>
</dbReference>
<dbReference type="PROSITE" id="PS00600">
    <property type="entry name" value="AA_TRANSFER_CLASS_3"/>
    <property type="match status" value="1"/>
</dbReference>
<dbReference type="GO" id="GO:0009102">
    <property type="term" value="P:biotin biosynthetic process"/>
    <property type="evidence" value="ECO:0007669"/>
    <property type="project" value="TreeGrafter"/>
</dbReference>
<reference evidence="7" key="1">
    <citation type="submission" date="2017-11" db="EMBL/GenBank/DDBJ databases">
        <authorList>
            <person name="Chan K.G."/>
            <person name="Lee L.S."/>
        </authorList>
    </citation>
    <scope>NUCLEOTIDE SEQUENCE [LARGE SCALE GENOMIC DNA]</scope>
    <source>
        <strain evidence="7">DSM 100970</strain>
    </source>
</reference>
<dbReference type="PANTHER" id="PTHR42684:SF3">
    <property type="entry name" value="ADENOSYLMETHIONINE-8-AMINO-7-OXONONANOATE AMINOTRANSFERASE"/>
    <property type="match status" value="1"/>
</dbReference>
<dbReference type="AlphaFoldDB" id="A0A2I7N3S3"/>
<dbReference type="OrthoDB" id="3398487at2"/>
<dbReference type="GO" id="GO:0004141">
    <property type="term" value="F:dethiobiotin synthase activity"/>
    <property type="evidence" value="ECO:0007669"/>
    <property type="project" value="TreeGrafter"/>
</dbReference>
<dbReference type="EMBL" id="CP024847">
    <property type="protein sequence ID" value="AUR51088.1"/>
    <property type="molecule type" value="Genomic_DNA"/>
</dbReference>
<evidence type="ECO:0000256" key="2">
    <source>
        <dbReference type="ARBA" id="ARBA00022576"/>
    </source>
</evidence>
<evidence type="ECO:0000256" key="3">
    <source>
        <dbReference type="ARBA" id="ARBA00022679"/>
    </source>
</evidence>
<accession>A0A2I7N3S3</accession>
<keyword evidence="4 5" id="KW-0663">Pyridoxal phosphate</keyword>
<dbReference type="InterPro" id="IPR049704">
    <property type="entry name" value="Aminotrans_3_PPA_site"/>
</dbReference>
<dbReference type="PANTHER" id="PTHR42684">
    <property type="entry name" value="ADENOSYLMETHIONINE-8-AMINO-7-OXONONANOATE AMINOTRANSFERASE"/>
    <property type="match status" value="1"/>
</dbReference>
<proteinExistence type="inferred from homology"/>
<dbReference type="GO" id="GO:0004015">
    <property type="term" value="F:adenosylmethionine-8-amino-7-oxononanoate transaminase activity"/>
    <property type="evidence" value="ECO:0007669"/>
    <property type="project" value="TreeGrafter"/>
</dbReference>
<keyword evidence="3" id="KW-0808">Transferase</keyword>
<comment type="cofactor">
    <cofactor evidence="1">
        <name>pyridoxal 5'-phosphate</name>
        <dbReference type="ChEBI" id="CHEBI:597326"/>
    </cofactor>
</comment>
<dbReference type="InterPro" id="IPR015424">
    <property type="entry name" value="PyrdxlP-dep_Trfase"/>
</dbReference>
<gene>
    <name evidence="6" type="ORF">CUN60_01785</name>
</gene>
<sequence length="424" mass="47245">MLSTWLPASIPDETNLLNITRAKGSYLYTVDGRELYDGVSSWWCKPLGHCHPIVTNALAHQASLFEHHIPANATNSVIEELSSRLLGIFTQMDKVMYASDGSSAIEIAMKLAYEARLLNGEQAKNHFIALSGAYHGETALTLSVCGIDAYKKNYQGLLTQNFFIPNLTYVSSCDDDLWHESDFDEALYREFFNLHASKCCALIIEPIIQGANGLKIISKDFLSRLIHLAREYGLYIIADEIMVGLGRLACYSVCVSYLGFEPDIVCFAKNLTAGVIPMSAVVINKKITDIFRYYRKLFPHSHTHSCNTLGASVANAYLNHLANSDMLIEIKQNELGLLKMMQDFSNKYDFIINPRAIGGVAACDLNLPASAISQIFNLGIQCGIYLRPINNTLYVMPPLHDLTSDVPIIKSLLTMVLEVLQKWE</sequence>
<evidence type="ECO:0000313" key="7">
    <source>
        <dbReference type="Proteomes" id="UP000236655"/>
    </source>
</evidence>
<dbReference type="InterPro" id="IPR005814">
    <property type="entry name" value="Aminotrans_3"/>
</dbReference>
<keyword evidence="2" id="KW-0032">Aminotransferase</keyword>